<sequence>MASSEAKNSPEDLESVRPTAIPYWRLVIDQSGVTPEVLRYDYRGSGTEKEPYIVQWIPEDPRNPLLFSAPKRWFITMSVAIATLAVALTSSAYTGGIAEIIQEFHLSREVSTLGVSLYVVGFAIGPLLWAPLSEVFGRQILFIVTYACLTIFNVACAAAPNGTSLLVFRFLAGAFGSSPLTNAGGAIADMFPASQRGLAMAIFAAAPFLGPVLGPICGGFIGMNASWRWVMGFLAIFSGVIWIAGSLAIPETYAPTLLRRRAAKLSTITGKVYISAIDAKQGQVSLKASIKTALLRPWILLFREPIVFLLSIYMSIIYGTLYLFFAAFPIVYQQSRGWNQGVSGLAFLGIMFGMLGAIAYIIPDNKRYIRTEQRHDGFAPPEARLPPAILGSLAIPIGLFWFAWTNYPSIHWVVSIIAGVPFGFGMVLVFLSIMNYLIDSYTIFAASVLAASSILRSLFGAAFPLFTVQMYGNLGLHWASSVPAFLALACVPFPFLFYKYGPQIRAHCKFAAESDAFMCSLKQSHAQEMQIEKLEEPAQQANDNEDDSTVVDEPIFTPTRARTSSVHERASLYDGNPYDTDRVHTRNSFS</sequence>
<dbReference type="EMBL" id="JAELUQ010000013">
    <property type="protein sequence ID" value="KAG7404406.1"/>
    <property type="molecule type" value="Genomic_DNA"/>
</dbReference>
<feature type="domain" description="Major facilitator superfamily (MFS) profile" evidence="11">
    <location>
        <begin position="75"/>
        <end position="505"/>
    </location>
</feature>
<dbReference type="GO" id="GO:0005886">
    <property type="term" value="C:plasma membrane"/>
    <property type="evidence" value="ECO:0007669"/>
    <property type="project" value="UniProtKB-SubCell"/>
</dbReference>
<keyword evidence="5 10" id="KW-1133">Transmembrane helix</keyword>
<dbReference type="InterPro" id="IPR020846">
    <property type="entry name" value="MFS_dom"/>
</dbReference>
<evidence type="ECO:0000256" key="6">
    <source>
        <dbReference type="ARBA" id="ARBA00023136"/>
    </source>
</evidence>
<keyword evidence="4 10" id="KW-0812">Transmembrane</keyword>
<feature type="region of interest" description="Disordered" evidence="9">
    <location>
        <begin position="535"/>
        <end position="590"/>
    </location>
</feature>
<feature type="transmembrane region" description="Helical" evidence="10">
    <location>
        <begin position="166"/>
        <end position="188"/>
    </location>
</feature>
<proteinExistence type="inferred from homology"/>
<evidence type="ECO:0000256" key="7">
    <source>
        <dbReference type="ARBA" id="ARBA00023180"/>
    </source>
</evidence>
<feature type="transmembrane region" description="Helical" evidence="10">
    <location>
        <begin position="383"/>
        <end position="404"/>
    </location>
</feature>
<evidence type="ECO:0000256" key="5">
    <source>
        <dbReference type="ARBA" id="ARBA00022989"/>
    </source>
</evidence>
<evidence type="ECO:0000256" key="4">
    <source>
        <dbReference type="ARBA" id="ARBA00022692"/>
    </source>
</evidence>
<feature type="transmembrane region" description="Helical" evidence="10">
    <location>
        <begin position="229"/>
        <end position="250"/>
    </location>
</feature>
<dbReference type="CDD" id="cd17323">
    <property type="entry name" value="MFS_Tpo1_MDR_like"/>
    <property type="match status" value="1"/>
</dbReference>
<feature type="transmembrane region" description="Helical" evidence="10">
    <location>
        <begin position="113"/>
        <end position="132"/>
    </location>
</feature>
<evidence type="ECO:0000256" key="3">
    <source>
        <dbReference type="ARBA" id="ARBA00022475"/>
    </source>
</evidence>
<comment type="caution">
    <text evidence="12">The sequence shown here is derived from an EMBL/GenBank/DDBJ whole genome shotgun (WGS) entry which is preliminary data.</text>
</comment>
<feature type="transmembrane region" description="Helical" evidence="10">
    <location>
        <begin position="200"/>
        <end position="223"/>
    </location>
</feature>
<evidence type="ECO:0000313" key="13">
    <source>
        <dbReference type="Proteomes" id="UP000694050"/>
    </source>
</evidence>
<dbReference type="PANTHER" id="PTHR23502">
    <property type="entry name" value="MAJOR FACILITATOR SUPERFAMILY"/>
    <property type="match status" value="1"/>
</dbReference>
<feature type="transmembrane region" description="Helical" evidence="10">
    <location>
        <begin position="306"/>
        <end position="332"/>
    </location>
</feature>
<keyword evidence="3" id="KW-1003">Cell membrane</keyword>
<keyword evidence="2" id="KW-0813">Transport</keyword>
<dbReference type="PANTHER" id="PTHR23502:SF186">
    <property type="entry name" value="MAJOR FACILITATOR SUPERFAMILY (MFS) PROFILE DOMAIN-CONTAINING PROTEIN"/>
    <property type="match status" value="1"/>
</dbReference>
<gene>
    <name evidence="12" type="primary">FUBT-1</name>
    <name evidence="12" type="ORF">Forpe1208_v015983</name>
</gene>
<evidence type="ECO:0000256" key="10">
    <source>
        <dbReference type="SAM" id="Phobius"/>
    </source>
</evidence>
<name>A0A8J5TY32_FUSOX</name>
<feature type="transmembrane region" description="Helical" evidence="10">
    <location>
        <begin position="410"/>
        <end position="431"/>
    </location>
</feature>
<dbReference type="FunFam" id="1.20.1250.20:FF:000266">
    <property type="entry name" value="MFS multidrug transporter, putative"/>
    <property type="match status" value="1"/>
</dbReference>
<organism evidence="12 13">
    <name type="scientific">Fusarium oxysporum f. sp. rapae</name>
    <dbReference type="NCBI Taxonomy" id="485398"/>
    <lineage>
        <taxon>Eukaryota</taxon>
        <taxon>Fungi</taxon>
        <taxon>Dikarya</taxon>
        <taxon>Ascomycota</taxon>
        <taxon>Pezizomycotina</taxon>
        <taxon>Sordariomycetes</taxon>
        <taxon>Hypocreomycetidae</taxon>
        <taxon>Hypocreales</taxon>
        <taxon>Nectriaceae</taxon>
        <taxon>Fusarium</taxon>
        <taxon>Fusarium oxysporum species complex</taxon>
    </lineage>
</organism>
<evidence type="ECO:0000313" key="12">
    <source>
        <dbReference type="EMBL" id="KAG7404406.1"/>
    </source>
</evidence>
<keyword evidence="7" id="KW-0325">Glycoprotein</keyword>
<comment type="subcellular location">
    <subcellularLocation>
        <location evidence="1">Cell membrane</location>
        <topology evidence="1">Multi-pass membrane protein</topology>
    </subcellularLocation>
</comment>
<dbReference type="AlphaFoldDB" id="A0A8J5TY32"/>
<feature type="transmembrane region" description="Helical" evidence="10">
    <location>
        <begin position="443"/>
        <end position="466"/>
    </location>
</feature>
<protein>
    <submittedName>
        <fullName evidence="12">Efflux pump FUBT</fullName>
    </submittedName>
</protein>
<evidence type="ECO:0000259" key="11">
    <source>
        <dbReference type="PROSITE" id="PS50850"/>
    </source>
</evidence>
<feature type="transmembrane region" description="Helical" evidence="10">
    <location>
        <begin position="344"/>
        <end position="362"/>
    </location>
</feature>
<evidence type="ECO:0000256" key="1">
    <source>
        <dbReference type="ARBA" id="ARBA00004651"/>
    </source>
</evidence>
<dbReference type="InterPro" id="IPR011701">
    <property type="entry name" value="MFS"/>
</dbReference>
<dbReference type="PROSITE" id="PS50850">
    <property type="entry name" value="MFS"/>
    <property type="match status" value="1"/>
</dbReference>
<dbReference type="Proteomes" id="UP000694050">
    <property type="component" value="Unassembled WGS sequence"/>
</dbReference>
<comment type="similarity">
    <text evidence="8">Belongs to the major facilitator superfamily. DHA1 family. Polyamines/proton antiporter (TC 2.A.1.2.16) subfamily.</text>
</comment>
<keyword evidence="6 10" id="KW-0472">Membrane</keyword>
<evidence type="ECO:0000256" key="9">
    <source>
        <dbReference type="SAM" id="MobiDB-lite"/>
    </source>
</evidence>
<dbReference type="Pfam" id="PF07690">
    <property type="entry name" value="MFS_1"/>
    <property type="match status" value="1"/>
</dbReference>
<reference evidence="12" key="1">
    <citation type="submission" date="2021-04" db="EMBL/GenBank/DDBJ databases">
        <title>First draft genome resource for Brassicaceae pathogens Fusarium oxysporum f. sp. raphani and Fusarium oxysporum f. sp. rapae.</title>
        <authorList>
            <person name="Asai S."/>
        </authorList>
    </citation>
    <scope>NUCLEOTIDE SEQUENCE</scope>
    <source>
        <strain evidence="12">Tf1208</strain>
    </source>
</reference>
<dbReference type="GO" id="GO:0022857">
    <property type="term" value="F:transmembrane transporter activity"/>
    <property type="evidence" value="ECO:0007669"/>
    <property type="project" value="InterPro"/>
</dbReference>
<feature type="transmembrane region" description="Helical" evidence="10">
    <location>
        <begin position="478"/>
        <end position="498"/>
    </location>
</feature>
<feature type="transmembrane region" description="Helical" evidence="10">
    <location>
        <begin position="139"/>
        <end position="160"/>
    </location>
</feature>
<accession>A0A8J5TY32</accession>
<evidence type="ECO:0000256" key="8">
    <source>
        <dbReference type="ARBA" id="ARBA00038459"/>
    </source>
</evidence>
<feature type="transmembrane region" description="Helical" evidence="10">
    <location>
        <begin position="73"/>
        <end position="93"/>
    </location>
</feature>
<evidence type="ECO:0000256" key="2">
    <source>
        <dbReference type="ARBA" id="ARBA00022448"/>
    </source>
</evidence>